<dbReference type="SUPFAM" id="SSF54189">
    <property type="entry name" value="Ribosomal proteins S24e, L23 and L15e"/>
    <property type="match status" value="1"/>
</dbReference>
<dbReference type="GO" id="GO:0005840">
    <property type="term" value="C:ribosome"/>
    <property type="evidence" value="ECO:0007669"/>
    <property type="project" value="UniProtKB-KW"/>
</dbReference>
<dbReference type="RefSeq" id="WP_083047113.1">
    <property type="nucleotide sequence ID" value="NZ_CAXXQO010000003.1"/>
</dbReference>
<accession>A0A1Y1S2K4</accession>
<sequence length="100" mass="11448">MDTQQIIIEPVLTEKTNLMREGDQKKYVFKVHPWANKNMVMRAMKELFDVKPVKCNIVNVKAKPRSTRTKHGVRRGSTTPWKKAIVTLASGDKIEIIDGI</sequence>
<keyword evidence="5 6" id="KW-0687">Ribonucleoprotein</keyword>
<comment type="caution">
    <text evidence="8">The sequence shown here is derived from an EMBL/GenBank/DDBJ whole genome shotgun (WGS) entry which is preliminary data.</text>
</comment>
<dbReference type="OrthoDB" id="9793353at2"/>
<dbReference type="GO" id="GO:1990904">
    <property type="term" value="C:ribonucleoprotein complex"/>
    <property type="evidence" value="ECO:0007669"/>
    <property type="project" value="UniProtKB-KW"/>
</dbReference>
<comment type="subunit">
    <text evidence="6">Part of the 50S ribosomal subunit. Contacts protein L29, and trigger factor when it is bound to the ribosome.</text>
</comment>
<dbReference type="Proteomes" id="UP000192343">
    <property type="component" value="Unassembled WGS sequence"/>
</dbReference>
<name>A0A1Y1S2K4_9SPIO</name>
<dbReference type="STRING" id="1963862.B4O97_00180"/>
<evidence type="ECO:0000256" key="4">
    <source>
        <dbReference type="ARBA" id="ARBA00022980"/>
    </source>
</evidence>
<evidence type="ECO:0000313" key="8">
    <source>
        <dbReference type="EMBL" id="ORC38209.1"/>
    </source>
</evidence>
<evidence type="ECO:0000256" key="3">
    <source>
        <dbReference type="ARBA" id="ARBA00022884"/>
    </source>
</evidence>
<organism evidence="8 9">
    <name type="scientific">Marispirochaeta aestuarii</name>
    <dbReference type="NCBI Taxonomy" id="1963862"/>
    <lineage>
        <taxon>Bacteria</taxon>
        <taxon>Pseudomonadati</taxon>
        <taxon>Spirochaetota</taxon>
        <taxon>Spirochaetia</taxon>
        <taxon>Spirochaetales</taxon>
        <taxon>Spirochaetaceae</taxon>
        <taxon>Marispirochaeta</taxon>
    </lineage>
</organism>
<dbReference type="GO" id="GO:0019843">
    <property type="term" value="F:rRNA binding"/>
    <property type="evidence" value="ECO:0007669"/>
    <property type="project" value="UniProtKB-UniRule"/>
</dbReference>
<dbReference type="InterPro" id="IPR012677">
    <property type="entry name" value="Nucleotide-bd_a/b_plait_sf"/>
</dbReference>
<keyword evidence="4 6" id="KW-0689">Ribosomal protein</keyword>
<reference evidence="8 9" key="1">
    <citation type="submission" date="2017-03" db="EMBL/GenBank/DDBJ databases">
        <title>Draft Genome sequence of Marispirochaeta sp. strain JC444.</title>
        <authorList>
            <person name="Shivani Y."/>
            <person name="Subhash Y."/>
            <person name="Sasikala C."/>
            <person name="Ramana C."/>
        </authorList>
    </citation>
    <scope>NUCLEOTIDE SEQUENCE [LARGE SCALE GENOMIC DNA]</scope>
    <source>
        <strain evidence="8 9">JC444</strain>
    </source>
</reference>
<dbReference type="InterPro" id="IPR013025">
    <property type="entry name" value="Ribosomal_uL23-like"/>
</dbReference>
<dbReference type="PROSITE" id="PS00050">
    <property type="entry name" value="RIBOSOMAL_L23"/>
    <property type="match status" value="1"/>
</dbReference>
<proteinExistence type="inferred from homology"/>
<dbReference type="GO" id="GO:0006412">
    <property type="term" value="P:translation"/>
    <property type="evidence" value="ECO:0007669"/>
    <property type="project" value="UniProtKB-UniRule"/>
</dbReference>
<comment type="function">
    <text evidence="6">One of the early assembly proteins it binds 23S rRNA. One of the proteins that surrounds the polypeptide exit tunnel on the outside of the ribosome. Forms the main docking site for trigger factor binding to the ribosome.</text>
</comment>
<evidence type="ECO:0000256" key="1">
    <source>
        <dbReference type="ARBA" id="ARBA00006700"/>
    </source>
</evidence>
<protein>
    <recommendedName>
        <fullName evidence="6">Large ribosomal subunit protein uL23</fullName>
    </recommendedName>
</protein>
<dbReference type="InterPro" id="IPR001014">
    <property type="entry name" value="Ribosomal_uL23_CS"/>
</dbReference>
<dbReference type="Pfam" id="PF00276">
    <property type="entry name" value="Ribosomal_L23"/>
    <property type="match status" value="1"/>
</dbReference>
<evidence type="ECO:0000256" key="2">
    <source>
        <dbReference type="ARBA" id="ARBA00022730"/>
    </source>
</evidence>
<evidence type="ECO:0000256" key="6">
    <source>
        <dbReference type="HAMAP-Rule" id="MF_01369"/>
    </source>
</evidence>
<dbReference type="Gene3D" id="3.30.70.330">
    <property type="match status" value="1"/>
</dbReference>
<dbReference type="NCBIfam" id="NF004363">
    <property type="entry name" value="PRK05738.2-4"/>
    <property type="match status" value="1"/>
</dbReference>
<evidence type="ECO:0000256" key="5">
    <source>
        <dbReference type="ARBA" id="ARBA00023274"/>
    </source>
</evidence>
<dbReference type="HAMAP" id="MF_01369_B">
    <property type="entry name" value="Ribosomal_uL23_B"/>
    <property type="match status" value="1"/>
</dbReference>
<keyword evidence="3 6" id="KW-0694">RNA-binding</keyword>
<evidence type="ECO:0000313" key="9">
    <source>
        <dbReference type="Proteomes" id="UP000192343"/>
    </source>
</evidence>
<dbReference type="EMBL" id="MWQY01000001">
    <property type="protein sequence ID" value="ORC38209.1"/>
    <property type="molecule type" value="Genomic_DNA"/>
</dbReference>
<dbReference type="AlphaFoldDB" id="A0A1Y1S2K4"/>
<dbReference type="GO" id="GO:0003735">
    <property type="term" value="F:structural constituent of ribosome"/>
    <property type="evidence" value="ECO:0007669"/>
    <property type="project" value="InterPro"/>
</dbReference>
<gene>
    <name evidence="6" type="primary">rplW</name>
    <name evidence="8" type="ORF">B4O97_00180</name>
</gene>
<keyword evidence="9" id="KW-1185">Reference proteome</keyword>
<comment type="similarity">
    <text evidence="1 6 7">Belongs to the universal ribosomal protein uL23 family.</text>
</comment>
<dbReference type="InterPro" id="IPR012678">
    <property type="entry name" value="Ribosomal_uL23/eL15/eS24_sf"/>
</dbReference>
<keyword evidence="2 6" id="KW-0699">rRNA-binding</keyword>
<evidence type="ECO:0000256" key="7">
    <source>
        <dbReference type="RuleBase" id="RU003934"/>
    </source>
</evidence>